<dbReference type="GO" id="GO:0006260">
    <property type="term" value="P:DNA replication"/>
    <property type="evidence" value="ECO:0007669"/>
    <property type="project" value="UniProtKB-KW"/>
</dbReference>
<feature type="region of interest" description="Disordered" evidence="10">
    <location>
        <begin position="317"/>
        <end position="350"/>
    </location>
</feature>
<evidence type="ECO:0000313" key="13">
    <source>
        <dbReference type="Proteomes" id="UP000054558"/>
    </source>
</evidence>
<comment type="similarity">
    <text evidence="2 9">Belongs to the activator 1 large subunit family.</text>
</comment>
<feature type="compositionally biased region" description="Low complexity" evidence="10">
    <location>
        <begin position="132"/>
        <end position="170"/>
    </location>
</feature>
<dbReference type="CDD" id="cd00009">
    <property type="entry name" value="AAA"/>
    <property type="match status" value="1"/>
</dbReference>
<keyword evidence="6 9" id="KW-0547">Nucleotide-binding</keyword>
<dbReference type="InterPro" id="IPR047854">
    <property type="entry name" value="RFC_lid"/>
</dbReference>
<dbReference type="SMART" id="SM00292">
    <property type="entry name" value="BRCT"/>
    <property type="match status" value="1"/>
</dbReference>
<feature type="compositionally biased region" description="Basic and acidic residues" evidence="10">
    <location>
        <begin position="923"/>
        <end position="933"/>
    </location>
</feature>
<dbReference type="SUPFAM" id="SSF48019">
    <property type="entry name" value="post-AAA+ oligomerization domain-like"/>
    <property type="match status" value="1"/>
</dbReference>
<dbReference type="GO" id="GO:0003689">
    <property type="term" value="F:DNA clamp loader activity"/>
    <property type="evidence" value="ECO:0007669"/>
    <property type="project" value="UniProtKB-UniRule"/>
</dbReference>
<dbReference type="FunFam" id="3.40.50.300:FF:000395">
    <property type="entry name" value="Replication factor C subunit 1"/>
    <property type="match status" value="1"/>
</dbReference>
<evidence type="ECO:0000256" key="2">
    <source>
        <dbReference type="ARBA" id="ARBA00006116"/>
    </source>
</evidence>
<dbReference type="Pfam" id="PF00533">
    <property type="entry name" value="BRCT"/>
    <property type="match status" value="1"/>
</dbReference>
<evidence type="ECO:0000256" key="5">
    <source>
        <dbReference type="ARBA" id="ARBA00022705"/>
    </source>
</evidence>
<dbReference type="GO" id="GO:0005524">
    <property type="term" value="F:ATP binding"/>
    <property type="evidence" value="ECO:0007669"/>
    <property type="project" value="UniProtKB-UniRule"/>
</dbReference>
<dbReference type="GO" id="GO:0016887">
    <property type="term" value="F:ATP hydrolysis activity"/>
    <property type="evidence" value="ECO:0007669"/>
    <property type="project" value="InterPro"/>
</dbReference>
<feature type="compositionally biased region" description="Basic and acidic residues" evidence="10">
    <location>
        <begin position="60"/>
        <end position="69"/>
    </location>
</feature>
<proteinExistence type="inferred from homology"/>
<dbReference type="PANTHER" id="PTHR23389">
    <property type="entry name" value="CHROMOSOME TRANSMISSION FIDELITY FACTOR 18"/>
    <property type="match status" value="1"/>
</dbReference>
<dbReference type="InterPro" id="IPR008921">
    <property type="entry name" value="DNA_pol3_clamp-load_cplx_C"/>
</dbReference>
<dbReference type="OMA" id="LICNERN"/>
<feature type="compositionally biased region" description="Basic and acidic residues" evidence="10">
    <location>
        <begin position="319"/>
        <end position="328"/>
    </location>
</feature>
<keyword evidence="7 9" id="KW-0067">ATP-binding</keyword>
<dbReference type="GO" id="GO:0003677">
    <property type="term" value="F:DNA binding"/>
    <property type="evidence" value="ECO:0000318"/>
    <property type="project" value="GO_Central"/>
</dbReference>
<sequence>MPTDIRKFFAPKAPKRDSVVAAKPEKQDAPAKPPKVEAPAEVPKRSKKEETQVKPGKRAKKEEPEEKKAQGASPLESFRNKAAPKERKRPSDTRDDVKIVSPPKKQKVKEVDEDELDEDEDPSPAPKPKPKPATTSPAATKAATPKPSPAAKTPEPAGPSGRGAGAPPRGGAAGAGRGGGRGGGGGGRGWGGGFGQREAPPHKGEKDVPEGKEDALKGLTFVISGVLDSLEREEAEDLIKRHGGRVTGSISKKTSYLLADEDVGGKKSQKAKELGTPFLTEDGLFDILRASKPQAGKSSKAAIDALPDEVAETVRAAKAKTEEQDKKAAAAAKRASAKKPAAAGKDVKPDVPGEAWVHRYAPQSLDDMVGNQTLVKQLKDWLESWEQVHNGGGKGKKKVTTSSKPKAALLSGDPGIGKTTAARLVCQQLGFHALEVNASDSRSKADAKARNGMGGKTSNIVKEMVTNTALAFGMDEQEAAPVQGKGKKKVEEPEPATQRRPVLIMDEVDGMSGGDRGGVADLIASIKTSKIPIICICNDRYSQKIRSLTNYCLQLNWRKPTKQQMSKRLGYIAQQEGLTIADNALEELAERVNGDMRMAINQLQYMALLSSTVSYGAMKARLTASAKDEDVTAFSAVDKLLGFEGGRLSINARLDLAMQDADLEPLIVQENYLNYGGGLGADDPRRLDVMTRAADAIADGDVVNGRVRRYQQWGHMPFSAFNSTVLPATYLHGRREVLAPGERNFNRFGGWLGKNSTQGKNRRLLEELRVHVLYSKCAEPTSGTLRLDYLSPLSRRLTEPLRDDGKEGVEEVVELMEEYGISQEDYDTALELTKFKDFADPLKGVPAAVKSHLTRTYKGRAKLRHVTAPDMIALPSAAMAKKKTKKVPARLDVLPPDEEGRPAEDEALLEGDEDENDDEDAEQVEKEAAKEVLSKLAASNRDRNGNGSKKNSRPAARAPSSAGPSKKRK</sequence>
<dbReference type="InterPro" id="IPR003593">
    <property type="entry name" value="AAA+_ATPase"/>
</dbReference>
<feature type="compositionally biased region" description="Low complexity" evidence="10">
    <location>
        <begin position="329"/>
        <end position="344"/>
    </location>
</feature>
<accession>A0A1Y1INJ4</accession>
<keyword evidence="13" id="KW-1185">Reference proteome</keyword>
<dbReference type="Pfam" id="PF08519">
    <property type="entry name" value="RFC1"/>
    <property type="match status" value="1"/>
</dbReference>
<comment type="subcellular location">
    <subcellularLocation>
        <location evidence="1 9">Nucleus</location>
    </subcellularLocation>
</comment>
<dbReference type="FunFam" id="1.10.8.60:FF:000021">
    <property type="entry name" value="Replication factor C subunit 1"/>
    <property type="match status" value="1"/>
</dbReference>
<evidence type="ECO:0000256" key="3">
    <source>
        <dbReference type="ARBA" id="ARBA00011480"/>
    </source>
</evidence>
<organism evidence="12 13">
    <name type="scientific">Klebsormidium nitens</name>
    <name type="common">Green alga</name>
    <name type="synonym">Ulothrix nitens</name>
    <dbReference type="NCBI Taxonomy" id="105231"/>
    <lineage>
        <taxon>Eukaryota</taxon>
        <taxon>Viridiplantae</taxon>
        <taxon>Streptophyta</taxon>
        <taxon>Klebsormidiophyceae</taxon>
        <taxon>Klebsormidiales</taxon>
        <taxon>Klebsormidiaceae</taxon>
        <taxon>Klebsormidium</taxon>
    </lineage>
</organism>
<evidence type="ECO:0000256" key="7">
    <source>
        <dbReference type="ARBA" id="ARBA00022840"/>
    </source>
</evidence>
<dbReference type="CDD" id="cd18140">
    <property type="entry name" value="HLD_clamp_RFC"/>
    <property type="match status" value="1"/>
</dbReference>
<dbReference type="FunFam" id="3.40.50.10190:FF:000001">
    <property type="entry name" value="Replication factor C subunit 1"/>
    <property type="match status" value="1"/>
</dbReference>
<feature type="compositionally biased region" description="Basic and acidic residues" evidence="10">
    <location>
        <begin position="14"/>
        <end position="29"/>
    </location>
</feature>
<dbReference type="SUPFAM" id="SSF52113">
    <property type="entry name" value="BRCT domain"/>
    <property type="match status" value="1"/>
</dbReference>
<feature type="compositionally biased region" description="Acidic residues" evidence="10">
    <location>
        <begin position="905"/>
        <end position="922"/>
    </location>
</feature>
<feature type="compositionally biased region" description="Basic and acidic residues" evidence="10">
    <location>
        <begin position="83"/>
        <end position="98"/>
    </location>
</feature>
<gene>
    <name evidence="12" type="ORF">KFL_007170060</name>
</gene>
<dbReference type="Gene3D" id="1.20.272.10">
    <property type="match status" value="1"/>
</dbReference>
<dbReference type="AlphaFoldDB" id="A0A1Y1INJ4"/>
<dbReference type="GO" id="GO:0006281">
    <property type="term" value="P:DNA repair"/>
    <property type="evidence" value="ECO:0007669"/>
    <property type="project" value="InterPro"/>
</dbReference>
<evidence type="ECO:0000256" key="8">
    <source>
        <dbReference type="ARBA" id="ARBA00023242"/>
    </source>
</evidence>
<dbReference type="Proteomes" id="UP000054558">
    <property type="component" value="Unassembled WGS sequence"/>
</dbReference>
<dbReference type="InterPro" id="IPR036420">
    <property type="entry name" value="BRCT_dom_sf"/>
</dbReference>
<name>A0A1Y1INJ4_KLENI</name>
<evidence type="ECO:0000256" key="9">
    <source>
        <dbReference type="PIRNR" id="PIRNR036578"/>
    </source>
</evidence>
<dbReference type="STRING" id="105231.A0A1Y1INJ4"/>
<dbReference type="InterPro" id="IPR003959">
    <property type="entry name" value="ATPase_AAA_core"/>
</dbReference>
<evidence type="ECO:0000256" key="4">
    <source>
        <dbReference type="ARBA" id="ARBA00020401"/>
    </source>
</evidence>
<keyword evidence="5 9" id="KW-0235">DNA replication</keyword>
<dbReference type="SMART" id="SM00382">
    <property type="entry name" value="AAA"/>
    <property type="match status" value="1"/>
</dbReference>
<dbReference type="EMBL" id="DF237666">
    <property type="protein sequence ID" value="GAQ91039.1"/>
    <property type="molecule type" value="Genomic_DNA"/>
</dbReference>
<feature type="region of interest" description="Disordered" evidence="10">
    <location>
        <begin position="1"/>
        <end position="215"/>
    </location>
</feature>
<protein>
    <recommendedName>
        <fullName evidence="4 9">Replication factor C subunit 1</fullName>
    </recommendedName>
</protein>
<feature type="compositionally biased region" description="Basic and acidic residues" evidence="10">
    <location>
        <begin position="42"/>
        <end position="52"/>
    </location>
</feature>
<dbReference type="InterPro" id="IPR013725">
    <property type="entry name" value="DNA_replication_fac_RFC1_C"/>
</dbReference>
<dbReference type="PROSITE" id="PS50172">
    <property type="entry name" value="BRCT"/>
    <property type="match status" value="1"/>
</dbReference>
<dbReference type="GO" id="GO:0005663">
    <property type="term" value="C:DNA replication factor C complex"/>
    <property type="evidence" value="ECO:0007669"/>
    <property type="project" value="InterPro"/>
</dbReference>
<keyword evidence="8 9" id="KW-0539">Nucleus</keyword>
<dbReference type="PANTHER" id="PTHR23389:SF6">
    <property type="entry name" value="REPLICATION FACTOR C SUBUNIT 1"/>
    <property type="match status" value="1"/>
</dbReference>
<comment type="subunit">
    <text evidence="3">Heterotetramer of subunits RFC2, RFC3, RFC4 and RFC5 that can form a complex with RFC1.</text>
</comment>
<feature type="domain" description="BRCT" evidence="11">
    <location>
        <begin position="211"/>
        <end position="292"/>
    </location>
</feature>
<feature type="compositionally biased region" description="Acidic residues" evidence="10">
    <location>
        <begin position="111"/>
        <end position="122"/>
    </location>
</feature>
<feature type="region of interest" description="Disordered" evidence="10">
    <location>
        <begin position="478"/>
        <end position="497"/>
    </location>
</feature>
<feature type="compositionally biased region" description="Basic and acidic residues" evidence="10">
    <location>
        <begin position="199"/>
        <end position="215"/>
    </location>
</feature>
<dbReference type="InterPro" id="IPR012178">
    <property type="entry name" value="RFC1"/>
</dbReference>
<dbReference type="Gene3D" id="3.40.50.300">
    <property type="entry name" value="P-loop containing nucleotide triphosphate hydrolases"/>
    <property type="match status" value="1"/>
</dbReference>
<feature type="compositionally biased region" description="Low complexity" evidence="10">
    <location>
        <begin position="953"/>
        <end position="969"/>
    </location>
</feature>
<evidence type="ECO:0000256" key="1">
    <source>
        <dbReference type="ARBA" id="ARBA00004123"/>
    </source>
</evidence>
<dbReference type="Pfam" id="PF25361">
    <property type="entry name" value="AAA_lid_RFC1"/>
    <property type="match status" value="1"/>
</dbReference>
<feature type="compositionally biased region" description="Gly residues" evidence="10">
    <location>
        <begin position="171"/>
        <end position="195"/>
    </location>
</feature>
<dbReference type="OrthoDB" id="1727522at2759"/>
<dbReference type="Pfam" id="PF00004">
    <property type="entry name" value="AAA"/>
    <property type="match status" value="1"/>
</dbReference>
<evidence type="ECO:0000256" key="10">
    <source>
        <dbReference type="SAM" id="MobiDB-lite"/>
    </source>
</evidence>
<evidence type="ECO:0000313" key="12">
    <source>
        <dbReference type="EMBL" id="GAQ91039.1"/>
    </source>
</evidence>
<dbReference type="Gene3D" id="1.10.8.60">
    <property type="match status" value="1"/>
</dbReference>
<dbReference type="SUPFAM" id="SSF52540">
    <property type="entry name" value="P-loop containing nucleoside triphosphate hydrolases"/>
    <property type="match status" value="1"/>
</dbReference>
<dbReference type="GO" id="GO:0005634">
    <property type="term" value="C:nucleus"/>
    <property type="evidence" value="ECO:0000318"/>
    <property type="project" value="GO_Central"/>
</dbReference>
<dbReference type="CDD" id="cd17752">
    <property type="entry name" value="BRCT_RFC1"/>
    <property type="match status" value="1"/>
</dbReference>
<feature type="region of interest" description="Disordered" evidence="10">
    <location>
        <begin position="879"/>
        <end position="969"/>
    </location>
</feature>
<dbReference type="Gene3D" id="3.40.50.10190">
    <property type="entry name" value="BRCT domain"/>
    <property type="match status" value="1"/>
</dbReference>
<evidence type="ECO:0000256" key="6">
    <source>
        <dbReference type="ARBA" id="ARBA00022741"/>
    </source>
</evidence>
<dbReference type="PIRSF" id="PIRSF036578">
    <property type="entry name" value="RFC1"/>
    <property type="match status" value="1"/>
</dbReference>
<dbReference type="InterPro" id="IPR001357">
    <property type="entry name" value="BRCT_dom"/>
</dbReference>
<reference evidence="12 13" key="1">
    <citation type="journal article" date="2014" name="Nat. Commun.">
        <title>Klebsormidium flaccidum genome reveals primary factors for plant terrestrial adaptation.</title>
        <authorList>
            <person name="Hori K."/>
            <person name="Maruyama F."/>
            <person name="Fujisawa T."/>
            <person name="Togashi T."/>
            <person name="Yamamoto N."/>
            <person name="Seo M."/>
            <person name="Sato S."/>
            <person name="Yamada T."/>
            <person name="Mori H."/>
            <person name="Tajima N."/>
            <person name="Moriyama T."/>
            <person name="Ikeuchi M."/>
            <person name="Watanabe M."/>
            <person name="Wada H."/>
            <person name="Kobayashi K."/>
            <person name="Saito M."/>
            <person name="Masuda T."/>
            <person name="Sasaki-Sekimoto Y."/>
            <person name="Mashiguchi K."/>
            <person name="Awai K."/>
            <person name="Shimojima M."/>
            <person name="Masuda S."/>
            <person name="Iwai M."/>
            <person name="Nobusawa T."/>
            <person name="Narise T."/>
            <person name="Kondo S."/>
            <person name="Saito H."/>
            <person name="Sato R."/>
            <person name="Murakawa M."/>
            <person name="Ihara Y."/>
            <person name="Oshima-Yamada Y."/>
            <person name="Ohtaka K."/>
            <person name="Satoh M."/>
            <person name="Sonobe K."/>
            <person name="Ishii M."/>
            <person name="Ohtani R."/>
            <person name="Kanamori-Sato M."/>
            <person name="Honoki R."/>
            <person name="Miyazaki D."/>
            <person name="Mochizuki H."/>
            <person name="Umetsu J."/>
            <person name="Higashi K."/>
            <person name="Shibata D."/>
            <person name="Kamiya Y."/>
            <person name="Sato N."/>
            <person name="Nakamura Y."/>
            <person name="Tabata S."/>
            <person name="Ida S."/>
            <person name="Kurokawa K."/>
            <person name="Ohta H."/>
        </authorList>
    </citation>
    <scope>NUCLEOTIDE SEQUENCE [LARGE SCALE GENOMIC DNA]</scope>
    <source>
        <strain evidence="12 13">NIES-2285</strain>
    </source>
</reference>
<dbReference type="InterPro" id="IPR027417">
    <property type="entry name" value="P-loop_NTPase"/>
</dbReference>
<evidence type="ECO:0000259" key="11">
    <source>
        <dbReference type="PROSITE" id="PS50172"/>
    </source>
</evidence>